<dbReference type="PANTHER" id="PTHR43547">
    <property type="entry name" value="TWO-COMPONENT HISTIDINE KINASE"/>
    <property type="match status" value="1"/>
</dbReference>
<comment type="catalytic activity">
    <reaction evidence="1">
        <text>ATP + protein L-histidine = ADP + protein N-phospho-L-histidine.</text>
        <dbReference type="EC" id="2.7.13.3"/>
    </reaction>
</comment>
<reference evidence="8" key="1">
    <citation type="submission" date="2020-08" db="EMBL/GenBank/DDBJ databases">
        <title>Genome public.</title>
        <authorList>
            <person name="Liu C."/>
            <person name="Sun Q."/>
        </authorList>
    </citation>
    <scope>NUCLEOTIDE SEQUENCE</scope>
    <source>
        <strain evidence="8">BX21</strain>
    </source>
</reference>
<sequence length="306" mass="34463">MDNWIFVIVISVSISVSTVIFVILLYRRKMRRILDSLNNMLDRAIDGDFTEYSLDESALSAVEAKMDRFLSSSSVSSKNLAAEKENIKILISDISHQTKTPIANIILYAQLLGERDLPEDCEVYVKTLSEQAKKLDFLISALVKISRLESGIITVQPQKGNLQDLLENAITQIFPKAEAKEIDIQAKSTDGIAYFDPKWTVEAIYNVLDNAVKYSRCHSIIKVSVKHYELFFRIDVTDQAMGIEEDEQSKIFTRFYRSPMVSTKEGVGIGLFISREILTAGGGYIKVASKPEHGSTFSIFLPRDSR</sequence>
<dbReference type="SMART" id="SM00388">
    <property type="entry name" value="HisKA"/>
    <property type="match status" value="1"/>
</dbReference>
<dbReference type="AlphaFoldDB" id="A0A926EUX3"/>
<gene>
    <name evidence="8" type="ORF">H8707_00325</name>
</gene>
<dbReference type="PANTHER" id="PTHR43547:SF2">
    <property type="entry name" value="HYBRID SIGNAL TRANSDUCTION HISTIDINE KINASE C"/>
    <property type="match status" value="1"/>
</dbReference>
<dbReference type="InterPro" id="IPR003661">
    <property type="entry name" value="HisK_dim/P_dom"/>
</dbReference>
<dbReference type="SMART" id="SM00387">
    <property type="entry name" value="HATPase_c"/>
    <property type="match status" value="1"/>
</dbReference>
<evidence type="ECO:0000256" key="6">
    <source>
        <dbReference type="SAM" id="Phobius"/>
    </source>
</evidence>
<dbReference type="InterPro" id="IPR005467">
    <property type="entry name" value="His_kinase_dom"/>
</dbReference>
<dbReference type="SUPFAM" id="SSF47384">
    <property type="entry name" value="Homodimeric domain of signal transducing histidine kinase"/>
    <property type="match status" value="1"/>
</dbReference>
<evidence type="ECO:0000256" key="5">
    <source>
        <dbReference type="ARBA" id="ARBA00023012"/>
    </source>
</evidence>
<keyword evidence="6" id="KW-0472">Membrane</keyword>
<protein>
    <recommendedName>
        <fullName evidence="2">histidine kinase</fullName>
        <ecNumber evidence="2">2.7.13.3</ecNumber>
    </recommendedName>
</protein>
<dbReference type="PROSITE" id="PS50109">
    <property type="entry name" value="HIS_KIN"/>
    <property type="match status" value="1"/>
</dbReference>
<name>A0A926EUX3_9FIRM</name>
<dbReference type="CDD" id="cd00082">
    <property type="entry name" value="HisKA"/>
    <property type="match status" value="1"/>
</dbReference>
<evidence type="ECO:0000256" key="1">
    <source>
        <dbReference type="ARBA" id="ARBA00000085"/>
    </source>
</evidence>
<dbReference type="EMBL" id="JACRTG010000001">
    <property type="protein sequence ID" value="MBC8586690.1"/>
    <property type="molecule type" value="Genomic_DNA"/>
</dbReference>
<dbReference type="InterPro" id="IPR004358">
    <property type="entry name" value="Sig_transdc_His_kin-like_C"/>
</dbReference>
<dbReference type="Pfam" id="PF00512">
    <property type="entry name" value="HisKA"/>
    <property type="match status" value="1"/>
</dbReference>
<keyword evidence="6" id="KW-0812">Transmembrane</keyword>
<dbReference type="Pfam" id="PF02518">
    <property type="entry name" value="HATPase_c"/>
    <property type="match status" value="1"/>
</dbReference>
<dbReference type="PRINTS" id="PR00344">
    <property type="entry name" value="BCTRLSENSOR"/>
</dbReference>
<organism evidence="8 9">
    <name type="scientific">Paratissierella segnis</name>
    <dbReference type="NCBI Taxonomy" id="2763679"/>
    <lineage>
        <taxon>Bacteria</taxon>
        <taxon>Bacillati</taxon>
        <taxon>Bacillota</taxon>
        <taxon>Tissierellia</taxon>
        <taxon>Tissierellales</taxon>
        <taxon>Tissierellaceae</taxon>
        <taxon>Paratissierella</taxon>
    </lineage>
</organism>
<keyword evidence="4 8" id="KW-0808">Transferase</keyword>
<dbReference type="InterPro" id="IPR036097">
    <property type="entry name" value="HisK_dim/P_sf"/>
</dbReference>
<dbReference type="InterPro" id="IPR036890">
    <property type="entry name" value="HATPase_C_sf"/>
</dbReference>
<feature type="transmembrane region" description="Helical" evidence="6">
    <location>
        <begin position="6"/>
        <end position="26"/>
    </location>
</feature>
<dbReference type="InterPro" id="IPR003594">
    <property type="entry name" value="HATPase_dom"/>
</dbReference>
<comment type="caution">
    <text evidence="8">The sequence shown here is derived from an EMBL/GenBank/DDBJ whole genome shotgun (WGS) entry which is preliminary data.</text>
</comment>
<accession>A0A926EUX3</accession>
<evidence type="ECO:0000313" key="8">
    <source>
        <dbReference type="EMBL" id="MBC8586690.1"/>
    </source>
</evidence>
<evidence type="ECO:0000259" key="7">
    <source>
        <dbReference type="PROSITE" id="PS50109"/>
    </source>
</evidence>
<evidence type="ECO:0000256" key="2">
    <source>
        <dbReference type="ARBA" id="ARBA00012438"/>
    </source>
</evidence>
<dbReference type="Gene3D" id="1.10.287.130">
    <property type="match status" value="1"/>
</dbReference>
<dbReference type="Gene3D" id="3.30.565.10">
    <property type="entry name" value="Histidine kinase-like ATPase, C-terminal domain"/>
    <property type="match status" value="1"/>
</dbReference>
<dbReference type="RefSeq" id="WP_262428151.1">
    <property type="nucleotide sequence ID" value="NZ_JACRTG010000001.1"/>
</dbReference>
<evidence type="ECO:0000313" key="9">
    <source>
        <dbReference type="Proteomes" id="UP000601171"/>
    </source>
</evidence>
<dbReference type="EC" id="2.7.13.3" evidence="2"/>
<keyword evidence="9" id="KW-1185">Reference proteome</keyword>
<keyword evidence="5" id="KW-0902">Two-component regulatory system</keyword>
<dbReference type="SUPFAM" id="SSF55874">
    <property type="entry name" value="ATPase domain of HSP90 chaperone/DNA topoisomerase II/histidine kinase"/>
    <property type="match status" value="1"/>
</dbReference>
<evidence type="ECO:0000256" key="4">
    <source>
        <dbReference type="ARBA" id="ARBA00022777"/>
    </source>
</evidence>
<keyword evidence="6" id="KW-1133">Transmembrane helix</keyword>
<keyword evidence="3" id="KW-0597">Phosphoprotein</keyword>
<keyword evidence="4 8" id="KW-0418">Kinase</keyword>
<proteinExistence type="predicted"/>
<feature type="domain" description="Histidine kinase" evidence="7">
    <location>
        <begin position="93"/>
        <end position="305"/>
    </location>
</feature>
<dbReference type="GO" id="GO:0000155">
    <property type="term" value="F:phosphorelay sensor kinase activity"/>
    <property type="evidence" value="ECO:0007669"/>
    <property type="project" value="InterPro"/>
</dbReference>
<dbReference type="Proteomes" id="UP000601171">
    <property type="component" value="Unassembled WGS sequence"/>
</dbReference>
<evidence type="ECO:0000256" key="3">
    <source>
        <dbReference type="ARBA" id="ARBA00022553"/>
    </source>
</evidence>